<dbReference type="GO" id="GO:0030170">
    <property type="term" value="F:pyridoxal phosphate binding"/>
    <property type="evidence" value="ECO:0007669"/>
    <property type="project" value="InterPro"/>
</dbReference>
<dbReference type="GO" id="GO:0030151">
    <property type="term" value="F:molybdenum ion binding"/>
    <property type="evidence" value="ECO:0007669"/>
    <property type="project" value="InterPro"/>
</dbReference>
<evidence type="ECO:0000313" key="2">
    <source>
        <dbReference type="EMBL" id="SFK50997.1"/>
    </source>
</evidence>
<dbReference type="InterPro" id="IPR005302">
    <property type="entry name" value="MoCF_Sase_C"/>
</dbReference>
<keyword evidence="3" id="KW-1185">Reference proteome</keyword>
<gene>
    <name evidence="2" type="ORF">SAMN05444581_10977</name>
</gene>
<dbReference type="PANTHER" id="PTHR30212">
    <property type="entry name" value="PROTEIN YIIM"/>
    <property type="match status" value="1"/>
</dbReference>
<organism evidence="2 3">
    <name type="scientific">Methylocapsa palsarum</name>
    <dbReference type="NCBI Taxonomy" id="1612308"/>
    <lineage>
        <taxon>Bacteria</taxon>
        <taxon>Pseudomonadati</taxon>
        <taxon>Pseudomonadota</taxon>
        <taxon>Alphaproteobacteria</taxon>
        <taxon>Hyphomicrobiales</taxon>
        <taxon>Beijerinckiaceae</taxon>
        <taxon>Methylocapsa</taxon>
    </lineage>
</organism>
<feature type="domain" description="MOSC" evidence="1">
    <location>
        <begin position="31"/>
        <end position="168"/>
    </location>
</feature>
<reference evidence="2 3" key="1">
    <citation type="submission" date="2016-10" db="EMBL/GenBank/DDBJ databases">
        <authorList>
            <person name="de Groot N.N."/>
        </authorList>
    </citation>
    <scope>NUCLEOTIDE SEQUENCE [LARGE SCALE GENOMIC DNA]</scope>
    <source>
        <strain evidence="2 3">NE2</strain>
    </source>
</reference>
<dbReference type="InterPro" id="IPR052353">
    <property type="entry name" value="Benzoxazolinone_Detox_Enz"/>
</dbReference>
<name>A0A1I4A4G3_9HYPH</name>
<dbReference type="InterPro" id="IPR011037">
    <property type="entry name" value="Pyrv_Knase-like_insert_dom_sf"/>
</dbReference>
<evidence type="ECO:0000313" key="3">
    <source>
        <dbReference type="Proteomes" id="UP000198755"/>
    </source>
</evidence>
<evidence type="ECO:0000259" key="1">
    <source>
        <dbReference type="PROSITE" id="PS51340"/>
    </source>
</evidence>
<dbReference type="PROSITE" id="PS51340">
    <property type="entry name" value="MOSC"/>
    <property type="match status" value="1"/>
</dbReference>
<dbReference type="STRING" id="1612308.SAMN05444581_10977"/>
<dbReference type="GO" id="GO:0003824">
    <property type="term" value="F:catalytic activity"/>
    <property type="evidence" value="ECO:0007669"/>
    <property type="project" value="InterPro"/>
</dbReference>
<protein>
    <submittedName>
        <fullName evidence="2">MOSC domain-containing protein YiiM</fullName>
    </submittedName>
</protein>
<dbReference type="Gene3D" id="2.40.33.20">
    <property type="entry name" value="PK beta-barrel domain-like"/>
    <property type="match status" value="1"/>
</dbReference>
<proteinExistence type="predicted"/>
<dbReference type="EMBL" id="FOSN01000009">
    <property type="protein sequence ID" value="SFK50997.1"/>
    <property type="molecule type" value="Genomic_DNA"/>
</dbReference>
<dbReference type="AlphaFoldDB" id="A0A1I4A4G3"/>
<dbReference type="SUPFAM" id="SSF50800">
    <property type="entry name" value="PK beta-barrel domain-like"/>
    <property type="match status" value="1"/>
</dbReference>
<dbReference type="Proteomes" id="UP000198755">
    <property type="component" value="Unassembled WGS sequence"/>
</dbReference>
<sequence>MGGAGIRISSIQAGRIAPLGPRGVLSGFVKDRVDGPISAGLLGLSGDEQADLTVHGGPEKAVYGYGLASYAAWRRAFPDHAGLLKPGGLGENLTIDGQEETSVCIGDIVRVGGAVLQVTQPRQPCFKLALRFADNGMPRAMIRNGLCGWYYRVLEPGVLTSGTAIVLEERPNPEWSVARFFRLITTHRVSEGELAELVAMNGLASQWRASALNGAL</sequence>
<dbReference type="Pfam" id="PF03473">
    <property type="entry name" value="MOSC"/>
    <property type="match status" value="1"/>
</dbReference>
<dbReference type="PANTHER" id="PTHR30212:SF2">
    <property type="entry name" value="PROTEIN YIIM"/>
    <property type="match status" value="1"/>
</dbReference>
<accession>A0A1I4A4G3</accession>